<feature type="transmembrane region" description="Helical" evidence="5">
    <location>
        <begin position="480"/>
        <end position="502"/>
    </location>
</feature>
<feature type="transmembrane region" description="Helical" evidence="5">
    <location>
        <begin position="51"/>
        <end position="71"/>
    </location>
</feature>
<evidence type="ECO:0000256" key="1">
    <source>
        <dbReference type="ARBA" id="ARBA00004141"/>
    </source>
</evidence>
<dbReference type="PANTHER" id="PTHR11785:SF498">
    <property type="entry name" value="HIGH-AFFINITY METHIONINE PERMEASE"/>
    <property type="match status" value="1"/>
</dbReference>
<feature type="transmembrane region" description="Helical" evidence="5">
    <location>
        <begin position="403"/>
        <end position="430"/>
    </location>
</feature>
<dbReference type="InterPro" id="IPR050598">
    <property type="entry name" value="AminoAcid_Transporter"/>
</dbReference>
<dbReference type="FunFam" id="1.20.1740.10:FF:000025">
    <property type="entry name" value="High-affinity methionine permease"/>
    <property type="match status" value="1"/>
</dbReference>
<feature type="transmembrane region" description="Helical" evidence="5">
    <location>
        <begin position="332"/>
        <end position="351"/>
    </location>
</feature>
<dbReference type="PIRSF" id="PIRSF006060">
    <property type="entry name" value="AA_transporter"/>
    <property type="match status" value="1"/>
</dbReference>
<feature type="transmembrane region" description="Helical" evidence="5">
    <location>
        <begin position="83"/>
        <end position="105"/>
    </location>
</feature>
<evidence type="ECO:0000256" key="3">
    <source>
        <dbReference type="ARBA" id="ARBA00022989"/>
    </source>
</evidence>
<organism evidence="6 7">
    <name type="scientific">Heterobasidion irregulare (strain TC 32-1)</name>
    <dbReference type="NCBI Taxonomy" id="747525"/>
    <lineage>
        <taxon>Eukaryota</taxon>
        <taxon>Fungi</taxon>
        <taxon>Dikarya</taxon>
        <taxon>Basidiomycota</taxon>
        <taxon>Agaricomycotina</taxon>
        <taxon>Agaricomycetes</taxon>
        <taxon>Russulales</taxon>
        <taxon>Bondarzewiaceae</taxon>
        <taxon>Heterobasidion</taxon>
        <taxon>Heterobasidion annosum species complex</taxon>
    </lineage>
</organism>
<evidence type="ECO:0000256" key="4">
    <source>
        <dbReference type="ARBA" id="ARBA00023136"/>
    </source>
</evidence>
<evidence type="ECO:0000313" key="7">
    <source>
        <dbReference type="Proteomes" id="UP000030671"/>
    </source>
</evidence>
<evidence type="ECO:0000313" key="6">
    <source>
        <dbReference type="EMBL" id="ETW76165.1"/>
    </source>
</evidence>
<keyword evidence="2 5" id="KW-0812">Transmembrane</keyword>
<feature type="transmembrane region" description="Helical" evidence="5">
    <location>
        <begin position="244"/>
        <end position="268"/>
    </location>
</feature>
<dbReference type="Pfam" id="PF13520">
    <property type="entry name" value="AA_permease_2"/>
    <property type="match status" value="1"/>
</dbReference>
<feature type="transmembrane region" description="Helical" evidence="5">
    <location>
        <begin position="377"/>
        <end position="397"/>
    </location>
</feature>
<evidence type="ECO:0000256" key="5">
    <source>
        <dbReference type="SAM" id="Phobius"/>
    </source>
</evidence>
<name>W4JST0_HETIT</name>
<dbReference type="Gene3D" id="1.20.1740.10">
    <property type="entry name" value="Amino acid/polyamine transporter I"/>
    <property type="match status" value="1"/>
</dbReference>
<accession>W4JST0</accession>
<dbReference type="InterPro" id="IPR002293">
    <property type="entry name" value="AA/rel_permease1"/>
</dbReference>
<dbReference type="EMBL" id="KI925465">
    <property type="protein sequence ID" value="ETW76165.1"/>
    <property type="molecule type" value="Genomic_DNA"/>
</dbReference>
<dbReference type="GO" id="GO:0015179">
    <property type="term" value="F:L-amino acid transmembrane transporter activity"/>
    <property type="evidence" value="ECO:0007669"/>
    <property type="project" value="TreeGrafter"/>
</dbReference>
<protein>
    <submittedName>
        <fullName evidence="6">Amino acid transporter</fullName>
    </submittedName>
</protein>
<dbReference type="STRING" id="747525.W4JST0"/>
<dbReference type="KEGG" id="hir:HETIRDRAFT_162919"/>
<feature type="transmembrane region" description="Helical" evidence="5">
    <location>
        <begin position="200"/>
        <end position="224"/>
    </location>
</feature>
<feature type="transmembrane region" description="Helical" evidence="5">
    <location>
        <begin position="280"/>
        <end position="303"/>
    </location>
</feature>
<feature type="transmembrane region" description="Helical" evidence="5">
    <location>
        <begin position="451"/>
        <end position="468"/>
    </location>
</feature>
<dbReference type="RefSeq" id="XP_009552378.1">
    <property type="nucleotide sequence ID" value="XM_009554083.1"/>
</dbReference>
<dbReference type="PANTHER" id="PTHR11785">
    <property type="entry name" value="AMINO ACID TRANSPORTER"/>
    <property type="match status" value="1"/>
</dbReference>
<reference evidence="6 7" key="1">
    <citation type="journal article" date="2012" name="New Phytol.">
        <title>Insight into trade-off between wood decay and parasitism from the genome of a fungal forest pathogen.</title>
        <authorList>
            <person name="Olson A."/>
            <person name="Aerts A."/>
            <person name="Asiegbu F."/>
            <person name="Belbahri L."/>
            <person name="Bouzid O."/>
            <person name="Broberg A."/>
            <person name="Canback B."/>
            <person name="Coutinho P.M."/>
            <person name="Cullen D."/>
            <person name="Dalman K."/>
            <person name="Deflorio G."/>
            <person name="van Diepen L.T."/>
            <person name="Dunand C."/>
            <person name="Duplessis S."/>
            <person name="Durling M."/>
            <person name="Gonthier P."/>
            <person name="Grimwood J."/>
            <person name="Fossdal C.G."/>
            <person name="Hansson D."/>
            <person name="Henrissat B."/>
            <person name="Hietala A."/>
            <person name="Himmelstrand K."/>
            <person name="Hoffmeister D."/>
            <person name="Hogberg N."/>
            <person name="James T.Y."/>
            <person name="Karlsson M."/>
            <person name="Kohler A."/>
            <person name="Kues U."/>
            <person name="Lee Y.H."/>
            <person name="Lin Y.C."/>
            <person name="Lind M."/>
            <person name="Lindquist E."/>
            <person name="Lombard V."/>
            <person name="Lucas S."/>
            <person name="Lunden K."/>
            <person name="Morin E."/>
            <person name="Murat C."/>
            <person name="Park J."/>
            <person name="Raffaello T."/>
            <person name="Rouze P."/>
            <person name="Salamov A."/>
            <person name="Schmutz J."/>
            <person name="Solheim H."/>
            <person name="Stahlberg J."/>
            <person name="Velez H."/>
            <person name="de Vries R.P."/>
            <person name="Wiebenga A."/>
            <person name="Woodward S."/>
            <person name="Yakovlev I."/>
            <person name="Garbelotto M."/>
            <person name="Martin F."/>
            <person name="Grigoriev I.V."/>
            <person name="Stenlid J."/>
        </authorList>
    </citation>
    <scope>NUCLEOTIDE SEQUENCE [LARGE SCALE GENOMIC DNA]</scope>
    <source>
        <strain evidence="6 7">TC 32-1</strain>
    </source>
</reference>
<sequence>MDHEKSDDGSKLDSPRVLAYDPIEGLALNTYDNHSRDGESFDDVPSSKRTIGLSSAIFLIVNRIIGTGIFATPSSILASTGSVGLALFMWIIGALIASAGLAVYIEFGTGLPRSGGELTYLSYLFTKPKYLAIAAFAAYAVSMPWPAGNSTVFGEYILLAAGKEVTQWNQRAIGVACITFAFIMHSMFMKWGLRLQNALGTFKVVILLLIAFSGFGALAGHIKLPEDEKPHNFSNAFEGTSSNANAFVVGLYNVIWSFIGYSNVNYALSEVRNPVRTLKIAGPLAISTITVVYMLVNIAYFAAVPKADILSSGQTVAALYFRNMFGVKAEKALSVFVALSALGNVMSCLFSQGRINQELGRIGVLPFSKFWASNKPFNAPAAGLALHWFVSVVAILAPPPGDAFNFILNLVSYPLAIINAFISAGLLFLYTPYSKRGGFNWAPPFRASWPVVLFFFLSNVFLSIAPLVPPAPGMKPYKNLPYWLHVVVALGVFALGGVYWVFWARILPRLGRYRLERHTEIQDDGVSRSVFKKVHVQ</sequence>
<comment type="subcellular location">
    <subcellularLocation>
        <location evidence="1">Membrane</location>
        <topology evidence="1">Multi-pass membrane protein</topology>
    </subcellularLocation>
</comment>
<evidence type="ECO:0000256" key="2">
    <source>
        <dbReference type="ARBA" id="ARBA00022692"/>
    </source>
</evidence>
<dbReference type="OrthoDB" id="5982228at2759"/>
<dbReference type="Proteomes" id="UP000030671">
    <property type="component" value="Unassembled WGS sequence"/>
</dbReference>
<proteinExistence type="predicted"/>
<gene>
    <name evidence="6" type="ORF">HETIRDRAFT_162919</name>
</gene>
<feature type="transmembrane region" description="Helical" evidence="5">
    <location>
        <begin position="168"/>
        <end position="188"/>
    </location>
</feature>
<dbReference type="AlphaFoldDB" id="W4JST0"/>
<keyword evidence="4 5" id="KW-0472">Membrane</keyword>
<dbReference type="GeneID" id="20667807"/>
<keyword evidence="7" id="KW-1185">Reference proteome</keyword>
<keyword evidence="3 5" id="KW-1133">Transmembrane helix</keyword>
<dbReference type="GO" id="GO:0016020">
    <property type="term" value="C:membrane"/>
    <property type="evidence" value="ECO:0007669"/>
    <property type="project" value="UniProtKB-SubCell"/>
</dbReference>
<dbReference type="eggNOG" id="KOG1287">
    <property type="taxonomic scope" value="Eukaryota"/>
</dbReference>
<dbReference type="InParanoid" id="W4JST0"/>
<dbReference type="HOGENOM" id="CLU_013661_4_1_1"/>